<name>A0A1G7BYQ1_9BACT</name>
<feature type="transmembrane region" description="Helical" evidence="7">
    <location>
        <begin position="261"/>
        <end position="283"/>
    </location>
</feature>
<feature type="transmembrane region" description="Helical" evidence="7">
    <location>
        <begin position="348"/>
        <end position="370"/>
    </location>
</feature>
<evidence type="ECO:0000256" key="3">
    <source>
        <dbReference type="ARBA" id="ARBA00022475"/>
    </source>
</evidence>
<dbReference type="InterPro" id="IPR011642">
    <property type="entry name" value="Gate_dom"/>
</dbReference>
<keyword evidence="4 7" id="KW-0812">Transmembrane</keyword>
<dbReference type="Pfam" id="PF01773">
    <property type="entry name" value="Nucleos_tra2_N"/>
    <property type="match status" value="1"/>
</dbReference>
<dbReference type="OrthoDB" id="9766455at2"/>
<sequence length="411" mass="43353">MIIQPLLGLALFILLAWLLSENRRRFPLRLVLGGLALQLLLALLLLRLPGCRQLFWLLNQAVLALEQATAAGTGLVFGYLGGGPLPFAETGSASAYLLAFRGLPLVLLISALSALLFYWRILPWVVQGLSWLLRRTLGLGGAEGLAVAANIFVGMVEAPLIVRPYLARMSRSELFCLMSCGMATIAGTVMVLYASILRPLLPDIMGHILTASLISAPAAVVIAKVLVPENATPTAARLEVDTSVRGSMDAITRGTTQGIQLLLNIVAMIIVMVALVALVNQLLGLLWPGASLQGLLGQVLAPVVWLFGVPWAEAPTAAALLGTKTVINEFVAYLDMSRLPPGQLSERSLYLLSYALCGFANPGSLGILIGGLGAMAPERRPEIVSLGLKSLLAGTLATCMTAAVAALLLPA</sequence>
<dbReference type="GO" id="GO:0005886">
    <property type="term" value="C:plasma membrane"/>
    <property type="evidence" value="ECO:0007669"/>
    <property type="project" value="UniProtKB-SubCell"/>
</dbReference>
<dbReference type="PANTHER" id="PTHR10590:SF4">
    <property type="entry name" value="SOLUTE CARRIER FAMILY 28 MEMBER 3"/>
    <property type="match status" value="1"/>
</dbReference>
<organism evidence="11 12">
    <name type="scientific">Desulfuromonas thiophila</name>
    <dbReference type="NCBI Taxonomy" id="57664"/>
    <lineage>
        <taxon>Bacteria</taxon>
        <taxon>Pseudomonadati</taxon>
        <taxon>Thermodesulfobacteriota</taxon>
        <taxon>Desulfuromonadia</taxon>
        <taxon>Desulfuromonadales</taxon>
        <taxon>Desulfuromonadaceae</taxon>
        <taxon>Desulfuromonas</taxon>
    </lineage>
</organism>
<feature type="domain" description="Concentrative nucleoside transporter N-terminal" evidence="8">
    <location>
        <begin position="7"/>
        <end position="80"/>
    </location>
</feature>
<dbReference type="InterPro" id="IPR008276">
    <property type="entry name" value="C_nuclsd_transpt"/>
</dbReference>
<dbReference type="Pfam" id="PF07670">
    <property type="entry name" value="Gate"/>
    <property type="match status" value="1"/>
</dbReference>
<dbReference type="InterPro" id="IPR011657">
    <property type="entry name" value="CNT_C_dom"/>
</dbReference>
<evidence type="ECO:0000259" key="10">
    <source>
        <dbReference type="Pfam" id="PF07670"/>
    </source>
</evidence>
<keyword evidence="12" id="KW-1185">Reference proteome</keyword>
<evidence type="ECO:0000256" key="6">
    <source>
        <dbReference type="ARBA" id="ARBA00023136"/>
    </source>
</evidence>
<feature type="transmembrane region" description="Helical" evidence="7">
    <location>
        <begin position="390"/>
        <end position="409"/>
    </location>
</feature>
<evidence type="ECO:0000313" key="12">
    <source>
        <dbReference type="Proteomes" id="UP000243205"/>
    </source>
</evidence>
<dbReference type="GO" id="GO:0005337">
    <property type="term" value="F:nucleoside transmembrane transporter activity"/>
    <property type="evidence" value="ECO:0007669"/>
    <property type="project" value="InterPro"/>
</dbReference>
<dbReference type="PANTHER" id="PTHR10590">
    <property type="entry name" value="SODIUM/NUCLEOSIDE COTRANSPORTER"/>
    <property type="match status" value="1"/>
</dbReference>
<feature type="domain" description="Nucleoside transporter/FeoB GTPase Gate" evidence="10">
    <location>
        <begin position="102"/>
        <end position="197"/>
    </location>
</feature>
<feature type="transmembrane region" description="Helical" evidence="7">
    <location>
        <begin position="174"/>
        <end position="196"/>
    </location>
</feature>
<feature type="domain" description="Concentrative nucleoside transporter C-terminal" evidence="9">
    <location>
        <begin position="207"/>
        <end position="405"/>
    </location>
</feature>
<accession>A0A1G7BYQ1</accession>
<evidence type="ECO:0000256" key="2">
    <source>
        <dbReference type="ARBA" id="ARBA00009033"/>
    </source>
</evidence>
<reference evidence="12" key="1">
    <citation type="submission" date="2016-10" db="EMBL/GenBank/DDBJ databases">
        <authorList>
            <person name="Varghese N."/>
            <person name="Submissions S."/>
        </authorList>
    </citation>
    <scope>NUCLEOTIDE SEQUENCE [LARGE SCALE GENOMIC DNA]</scope>
    <source>
        <strain evidence="12">DSM 8987</strain>
    </source>
</reference>
<evidence type="ECO:0000259" key="9">
    <source>
        <dbReference type="Pfam" id="PF07662"/>
    </source>
</evidence>
<dbReference type="Pfam" id="PF07662">
    <property type="entry name" value="Nucleos_tra2_C"/>
    <property type="match status" value="1"/>
</dbReference>
<keyword evidence="3" id="KW-1003">Cell membrane</keyword>
<comment type="subcellular location">
    <subcellularLocation>
        <location evidence="1">Cell membrane</location>
        <topology evidence="1">Multi-pass membrane protein</topology>
    </subcellularLocation>
</comment>
<gene>
    <name evidence="11" type="ORF">SAMN05661003_1085</name>
</gene>
<dbReference type="InterPro" id="IPR002668">
    <property type="entry name" value="CNT_N_dom"/>
</dbReference>
<feature type="transmembrane region" description="Helical" evidence="7">
    <location>
        <begin position="141"/>
        <end position="162"/>
    </location>
</feature>
<evidence type="ECO:0000256" key="7">
    <source>
        <dbReference type="SAM" id="Phobius"/>
    </source>
</evidence>
<feature type="transmembrane region" description="Helical" evidence="7">
    <location>
        <begin position="208"/>
        <end position="227"/>
    </location>
</feature>
<keyword evidence="5 7" id="KW-1133">Transmembrane helix</keyword>
<evidence type="ECO:0000313" key="11">
    <source>
        <dbReference type="EMBL" id="SDE32187.1"/>
    </source>
</evidence>
<dbReference type="GO" id="GO:0015293">
    <property type="term" value="F:symporter activity"/>
    <property type="evidence" value="ECO:0007669"/>
    <property type="project" value="TreeGrafter"/>
</dbReference>
<dbReference type="STRING" id="57664.SAMN05661003_1085"/>
<dbReference type="AlphaFoldDB" id="A0A1G7BYQ1"/>
<protein>
    <submittedName>
        <fullName evidence="11">Concentrative nucleoside transporter, CNT family</fullName>
    </submittedName>
</protein>
<keyword evidence="6 7" id="KW-0472">Membrane</keyword>
<feature type="transmembrane region" description="Helical" evidence="7">
    <location>
        <begin position="102"/>
        <end position="121"/>
    </location>
</feature>
<proteinExistence type="inferred from homology"/>
<evidence type="ECO:0000256" key="4">
    <source>
        <dbReference type="ARBA" id="ARBA00022692"/>
    </source>
</evidence>
<dbReference type="EMBL" id="FNAQ01000008">
    <property type="protein sequence ID" value="SDE32187.1"/>
    <property type="molecule type" value="Genomic_DNA"/>
</dbReference>
<feature type="transmembrane region" description="Helical" evidence="7">
    <location>
        <begin position="30"/>
        <end position="48"/>
    </location>
</feature>
<evidence type="ECO:0000259" key="8">
    <source>
        <dbReference type="Pfam" id="PF01773"/>
    </source>
</evidence>
<evidence type="ECO:0000256" key="1">
    <source>
        <dbReference type="ARBA" id="ARBA00004651"/>
    </source>
</evidence>
<dbReference type="RefSeq" id="WP_092078270.1">
    <property type="nucleotide sequence ID" value="NZ_CALFZY010000008.1"/>
</dbReference>
<comment type="similarity">
    <text evidence="2">Belongs to the concentrative nucleoside transporter (CNT) (TC 2.A.41) family.</text>
</comment>
<dbReference type="Proteomes" id="UP000243205">
    <property type="component" value="Unassembled WGS sequence"/>
</dbReference>
<evidence type="ECO:0000256" key="5">
    <source>
        <dbReference type="ARBA" id="ARBA00022989"/>
    </source>
</evidence>